<dbReference type="EC" id="2.7.4.8" evidence="2"/>
<evidence type="ECO:0000313" key="12">
    <source>
        <dbReference type="Proteomes" id="UP000078512"/>
    </source>
</evidence>
<dbReference type="FunFam" id="3.40.50.300:FF:000776">
    <property type="entry name" value="Guanylate kinase 2"/>
    <property type="match status" value="1"/>
</dbReference>
<dbReference type="Gene3D" id="3.40.50.300">
    <property type="entry name" value="P-loop containing nucleotide triphosphate hydrolases"/>
    <property type="match status" value="1"/>
</dbReference>
<evidence type="ECO:0000256" key="7">
    <source>
        <dbReference type="ARBA" id="ARBA00022840"/>
    </source>
</evidence>
<evidence type="ECO:0000256" key="2">
    <source>
        <dbReference type="ARBA" id="ARBA00012961"/>
    </source>
</evidence>
<feature type="coiled-coil region" evidence="9">
    <location>
        <begin position="159"/>
        <end position="187"/>
    </location>
</feature>
<dbReference type="Proteomes" id="UP000078512">
    <property type="component" value="Unassembled WGS sequence"/>
</dbReference>
<evidence type="ECO:0000256" key="3">
    <source>
        <dbReference type="ARBA" id="ARBA00016296"/>
    </source>
</evidence>
<keyword evidence="5" id="KW-0547">Nucleotide-binding</keyword>
<keyword evidence="4" id="KW-0808">Transferase</keyword>
<keyword evidence="9" id="KW-0175">Coiled coil</keyword>
<dbReference type="GO" id="GO:0004385">
    <property type="term" value="F:GMP kinase activity"/>
    <property type="evidence" value="ECO:0007669"/>
    <property type="project" value="UniProtKB-EC"/>
</dbReference>
<dbReference type="STRING" id="1314771.A0A197JGP5"/>
<evidence type="ECO:0000256" key="5">
    <source>
        <dbReference type="ARBA" id="ARBA00022741"/>
    </source>
</evidence>
<dbReference type="PANTHER" id="PTHR23117">
    <property type="entry name" value="GUANYLATE KINASE-RELATED"/>
    <property type="match status" value="1"/>
</dbReference>
<keyword evidence="7" id="KW-0067">ATP-binding</keyword>
<evidence type="ECO:0000256" key="8">
    <source>
        <dbReference type="ARBA" id="ARBA00030128"/>
    </source>
</evidence>
<dbReference type="InterPro" id="IPR008145">
    <property type="entry name" value="GK/Ca_channel_bsu"/>
</dbReference>
<dbReference type="InterPro" id="IPR020590">
    <property type="entry name" value="Guanylate_kinase_CS"/>
</dbReference>
<dbReference type="OrthoDB" id="6334211at2759"/>
<evidence type="ECO:0000313" key="11">
    <source>
        <dbReference type="EMBL" id="OAQ24168.1"/>
    </source>
</evidence>
<dbReference type="PROSITE" id="PS00856">
    <property type="entry name" value="GUANYLATE_KINASE_1"/>
    <property type="match status" value="1"/>
</dbReference>
<proteinExistence type="inferred from homology"/>
<organism evidence="11 12">
    <name type="scientific">Linnemannia elongata AG-77</name>
    <dbReference type="NCBI Taxonomy" id="1314771"/>
    <lineage>
        <taxon>Eukaryota</taxon>
        <taxon>Fungi</taxon>
        <taxon>Fungi incertae sedis</taxon>
        <taxon>Mucoromycota</taxon>
        <taxon>Mortierellomycotina</taxon>
        <taxon>Mortierellomycetes</taxon>
        <taxon>Mortierellales</taxon>
        <taxon>Mortierellaceae</taxon>
        <taxon>Linnemannia</taxon>
    </lineage>
</organism>
<reference evidence="11 12" key="1">
    <citation type="submission" date="2016-05" db="EMBL/GenBank/DDBJ databases">
        <title>Genome sequencing reveals origins of a unique bacterial endosymbiosis in the earliest lineages of terrestrial Fungi.</title>
        <authorList>
            <consortium name="DOE Joint Genome Institute"/>
            <person name="Uehling J."/>
            <person name="Gryganskyi A."/>
            <person name="Hameed K."/>
            <person name="Tschaplinski T."/>
            <person name="Misztal P."/>
            <person name="Wu S."/>
            <person name="Desiro A."/>
            <person name="Vande Pol N."/>
            <person name="Du Z.-Y."/>
            <person name="Zienkiewicz A."/>
            <person name="Zienkiewicz K."/>
            <person name="Morin E."/>
            <person name="Tisserant E."/>
            <person name="Splivallo R."/>
            <person name="Hainaut M."/>
            <person name="Henrissat B."/>
            <person name="Ohm R."/>
            <person name="Kuo A."/>
            <person name="Yan J."/>
            <person name="Lipzen A."/>
            <person name="Nolan M."/>
            <person name="Labutti K."/>
            <person name="Barry K."/>
            <person name="Goldstein A."/>
            <person name="Labbe J."/>
            <person name="Schadt C."/>
            <person name="Tuskan G."/>
            <person name="Grigoriev I."/>
            <person name="Martin F."/>
            <person name="Vilgalys R."/>
            <person name="Bonito G."/>
        </authorList>
    </citation>
    <scope>NUCLEOTIDE SEQUENCE [LARGE SCALE GENOMIC DNA]</scope>
    <source>
        <strain evidence="11 12">AG-77</strain>
    </source>
</reference>
<dbReference type="AlphaFoldDB" id="A0A197JGP5"/>
<dbReference type="SMART" id="SM00072">
    <property type="entry name" value="GuKc"/>
    <property type="match status" value="1"/>
</dbReference>
<accession>A0A197JGP5</accession>
<evidence type="ECO:0000256" key="1">
    <source>
        <dbReference type="ARBA" id="ARBA00005790"/>
    </source>
</evidence>
<dbReference type="InterPro" id="IPR027417">
    <property type="entry name" value="P-loop_NTPase"/>
</dbReference>
<dbReference type="PROSITE" id="PS50052">
    <property type="entry name" value="GUANYLATE_KINASE_2"/>
    <property type="match status" value="1"/>
</dbReference>
<evidence type="ECO:0000259" key="10">
    <source>
        <dbReference type="PROSITE" id="PS50052"/>
    </source>
</evidence>
<comment type="similarity">
    <text evidence="1">Belongs to the guanylate kinase family.</text>
</comment>
<dbReference type="CDD" id="cd00071">
    <property type="entry name" value="GMPK"/>
    <property type="match status" value="1"/>
</dbReference>
<keyword evidence="6 11" id="KW-0418">Kinase</keyword>
<dbReference type="InterPro" id="IPR017665">
    <property type="entry name" value="Guanylate_kinase"/>
</dbReference>
<evidence type="ECO:0000256" key="6">
    <source>
        <dbReference type="ARBA" id="ARBA00022777"/>
    </source>
</evidence>
<dbReference type="SUPFAM" id="SSF52540">
    <property type="entry name" value="P-loop containing nucleoside triphosphate hydrolases"/>
    <property type="match status" value="1"/>
</dbReference>
<dbReference type="Pfam" id="PF00625">
    <property type="entry name" value="Guanylate_kin"/>
    <property type="match status" value="1"/>
</dbReference>
<name>A0A197JGP5_9FUNG</name>
<dbReference type="InterPro" id="IPR008144">
    <property type="entry name" value="Guanylate_kin-like_dom"/>
</dbReference>
<feature type="domain" description="Guanylate kinase-like" evidence="10">
    <location>
        <begin position="23"/>
        <end position="218"/>
    </location>
</feature>
<dbReference type="EMBL" id="KV442100">
    <property type="protein sequence ID" value="OAQ24168.1"/>
    <property type="molecule type" value="Genomic_DNA"/>
</dbReference>
<dbReference type="GO" id="GO:0005829">
    <property type="term" value="C:cytosol"/>
    <property type="evidence" value="ECO:0007669"/>
    <property type="project" value="TreeGrafter"/>
</dbReference>
<sequence length="224" mass="24822">MASLATTTRLFTTNAAPAAPTDRRTIVVSGPSGGGKSTLLERLFREYPNTFGFSVSHTTRKPRPGEVDGVAYHFVTHATINDMIAKDQFLEHAVYASNTYGTSRKAVQDIKDSGKICIMDIELQGVKQIRELAKKSREEGGGGVEGFEARYLLVRPPSLEVLEARLRARKTESEDAIQKRLEAARREWDAGSDPGNFECIVVNDDLDTAYRDLHRFIFGATKVE</sequence>
<dbReference type="PANTHER" id="PTHR23117:SF13">
    <property type="entry name" value="GUANYLATE KINASE"/>
    <property type="match status" value="1"/>
</dbReference>
<keyword evidence="12" id="KW-1185">Reference proteome</keyword>
<evidence type="ECO:0000256" key="4">
    <source>
        <dbReference type="ARBA" id="ARBA00022679"/>
    </source>
</evidence>
<gene>
    <name evidence="11" type="ORF">K457DRAFT_24396</name>
</gene>
<evidence type="ECO:0000256" key="9">
    <source>
        <dbReference type="SAM" id="Coils"/>
    </source>
</evidence>
<dbReference type="NCBIfam" id="TIGR03263">
    <property type="entry name" value="guanyl_kin"/>
    <property type="match status" value="1"/>
</dbReference>
<protein>
    <recommendedName>
        <fullName evidence="3">Guanylate kinase</fullName>
        <ecNumber evidence="2">2.7.4.8</ecNumber>
    </recommendedName>
    <alternativeName>
        <fullName evidence="8">GMP kinase</fullName>
    </alternativeName>
</protein>
<dbReference type="GO" id="GO:0005524">
    <property type="term" value="F:ATP binding"/>
    <property type="evidence" value="ECO:0007669"/>
    <property type="project" value="UniProtKB-KW"/>
</dbReference>